<evidence type="ECO:0000313" key="3">
    <source>
        <dbReference type="EMBL" id="AXE37494.1"/>
    </source>
</evidence>
<dbReference type="EMBL" id="CP025198">
    <property type="protein sequence ID" value="AXE37494.1"/>
    <property type="molecule type" value="Genomic_DNA"/>
</dbReference>
<evidence type="ECO:0000256" key="2">
    <source>
        <dbReference type="SAM" id="Phobius"/>
    </source>
</evidence>
<accession>A0A344UQE6</accession>
<dbReference type="KEGG" id="acij:JS278_00297"/>
<keyword evidence="1" id="KW-0175">Coiled coil</keyword>
<evidence type="ECO:0000256" key="1">
    <source>
        <dbReference type="SAM" id="Coils"/>
    </source>
</evidence>
<dbReference type="AlphaFoldDB" id="A0A344UQE6"/>
<protein>
    <recommendedName>
        <fullName evidence="5">Chromosome partition protein Smc</fullName>
    </recommendedName>
</protein>
<keyword evidence="2" id="KW-0472">Membrane</keyword>
<keyword evidence="4" id="KW-1185">Reference proteome</keyword>
<keyword evidence="2" id="KW-1133">Transmembrane helix</keyword>
<sequence>MDAPHSRGRVFRAALVAVVPGALIGWTVYRRVVPAVGELTDSAPGADAAPDILVARIGELERALAARDREISRLETGAVRAWDATVPGLEARIEALQAENVGLADALDHARDELESQSNEVEHLRRAVTLRDRRRADEGKESR</sequence>
<feature type="coiled-coil region" evidence="1">
    <location>
        <begin position="93"/>
        <end position="127"/>
    </location>
</feature>
<name>A0A344UQE6_9ACTN</name>
<evidence type="ECO:0000313" key="4">
    <source>
        <dbReference type="Proteomes" id="UP000251995"/>
    </source>
</evidence>
<dbReference type="OrthoDB" id="3734568at2"/>
<organism evidence="3 4">
    <name type="scientific">Acidipropionibacterium virtanenii</name>
    <dbReference type="NCBI Taxonomy" id="2057246"/>
    <lineage>
        <taxon>Bacteria</taxon>
        <taxon>Bacillati</taxon>
        <taxon>Actinomycetota</taxon>
        <taxon>Actinomycetes</taxon>
        <taxon>Propionibacteriales</taxon>
        <taxon>Propionibacteriaceae</taxon>
        <taxon>Acidipropionibacterium</taxon>
    </lineage>
</organism>
<dbReference type="Proteomes" id="UP000251995">
    <property type="component" value="Chromosome"/>
</dbReference>
<keyword evidence="2" id="KW-0812">Transmembrane</keyword>
<reference evidence="3 4" key="1">
    <citation type="submission" date="2017-12" db="EMBL/GenBank/DDBJ databases">
        <title>The whole genome sequence of the Acidipropionibacterium virtanenii sp. nov. type strain JS278.</title>
        <authorList>
            <person name="Laine P."/>
            <person name="Deptula P."/>
            <person name="Varmanen P."/>
            <person name="Auvinen P."/>
        </authorList>
    </citation>
    <scope>NUCLEOTIDE SEQUENCE [LARGE SCALE GENOMIC DNA]</scope>
    <source>
        <strain evidence="3 4">JS278</strain>
    </source>
</reference>
<dbReference type="RefSeq" id="WP_114043645.1">
    <property type="nucleotide sequence ID" value="NZ_CP025198.1"/>
</dbReference>
<gene>
    <name evidence="3" type="ORF">JS278_00297</name>
</gene>
<feature type="transmembrane region" description="Helical" evidence="2">
    <location>
        <begin position="12"/>
        <end position="29"/>
    </location>
</feature>
<proteinExistence type="predicted"/>
<evidence type="ECO:0008006" key="5">
    <source>
        <dbReference type="Google" id="ProtNLM"/>
    </source>
</evidence>